<comment type="caution">
    <text evidence="2">The sequence shown here is derived from an EMBL/GenBank/DDBJ whole genome shotgun (WGS) entry which is preliminary data.</text>
</comment>
<reference evidence="2 3" key="1">
    <citation type="submission" date="2019-03" db="EMBL/GenBank/DDBJ databases">
        <title>Genomic Encyclopedia of Archaeal and Bacterial Type Strains, Phase II (KMG-II): from individual species to whole genera.</title>
        <authorList>
            <person name="Goeker M."/>
        </authorList>
    </citation>
    <scope>NUCLEOTIDE SEQUENCE [LARGE SCALE GENOMIC DNA]</scope>
    <source>
        <strain evidence="2 3">DSM 45499</strain>
    </source>
</reference>
<dbReference type="Proteomes" id="UP000294927">
    <property type="component" value="Unassembled WGS sequence"/>
</dbReference>
<proteinExistence type="predicted"/>
<protein>
    <submittedName>
        <fullName evidence="2">Uncharacterized protein</fullName>
    </submittedName>
</protein>
<dbReference type="EMBL" id="SOCP01000003">
    <property type="protein sequence ID" value="TDV55393.1"/>
    <property type="molecule type" value="Genomic_DNA"/>
</dbReference>
<feature type="transmembrane region" description="Helical" evidence="1">
    <location>
        <begin position="24"/>
        <end position="46"/>
    </location>
</feature>
<keyword evidence="1" id="KW-0472">Membrane</keyword>
<dbReference type="RefSeq" id="WP_133902459.1">
    <property type="nucleotide sequence ID" value="NZ_SOCP01000003.1"/>
</dbReference>
<dbReference type="OrthoDB" id="3600608at2"/>
<dbReference type="AlphaFoldDB" id="A0A4R7VYY3"/>
<dbReference type="InterPro" id="IPR011990">
    <property type="entry name" value="TPR-like_helical_dom_sf"/>
</dbReference>
<feature type="transmembrane region" description="Helical" evidence="1">
    <location>
        <begin position="58"/>
        <end position="81"/>
    </location>
</feature>
<evidence type="ECO:0000313" key="3">
    <source>
        <dbReference type="Proteomes" id="UP000294927"/>
    </source>
</evidence>
<dbReference type="Gene3D" id="1.25.40.10">
    <property type="entry name" value="Tetratricopeptide repeat domain"/>
    <property type="match status" value="1"/>
</dbReference>
<name>A0A4R7VYY3_9PSEU</name>
<keyword evidence="1" id="KW-1133">Transmembrane helix</keyword>
<accession>A0A4R7VYY3</accession>
<keyword evidence="3" id="KW-1185">Reference proteome</keyword>
<evidence type="ECO:0000256" key="1">
    <source>
        <dbReference type="SAM" id="Phobius"/>
    </source>
</evidence>
<gene>
    <name evidence="2" type="ORF">CLV71_103634</name>
</gene>
<organism evidence="2 3">
    <name type="scientific">Actinophytocola oryzae</name>
    <dbReference type="NCBI Taxonomy" id="502181"/>
    <lineage>
        <taxon>Bacteria</taxon>
        <taxon>Bacillati</taxon>
        <taxon>Actinomycetota</taxon>
        <taxon>Actinomycetes</taxon>
        <taxon>Pseudonocardiales</taxon>
        <taxon>Pseudonocardiaceae</taxon>
    </lineage>
</organism>
<evidence type="ECO:0000313" key="2">
    <source>
        <dbReference type="EMBL" id="TDV55393.1"/>
    </source>
</evidence>
<keyword evidence="1" id="KW-0812">Transmembrane</keyword>
<dbReference type="PROSITE" id="PS51257">
    <property type="entry name" value="PROKAR_LIPOPROTEIN"/>
    <property type="match status" value="1"/>
</dbReference>
<sequence>MPRTGDPASHASAAVLPKARPWSWWFAFLLSVLACAGLIGGPYVLATRGQPAPATVSTTVTWVVLQPALLVLSLLLAMYSYGRARLEGNALRGLHVDVAEFADGRAGPTPSARELTATFTRKLTDSRIYSPTALPGAAASYDFLQVVESAGEAAPTGWWRVIMRTLRLLRAPAAYRVTGTVVAADRPRLVVELTRLPRFAATPLVIEDDSWDRVLEHAANSVAAQIFPRSKICKKRPQWADWWGYAFPTDLFDAYQRAHQFQTARRFDQALAEFYRALRHDPTNVYIRLEIAQLQERLSMHLDALVTYDDVITICSRGDEALAGWWNGPDFGEERSRAQRHRNVALMVARYRHAMMLGHGDLIAQQWWLRHNECGHDQHWDARQRQRGYLRALAARRLDRYARDVTAIREGHVPRPDSGILSGEWAGDLPRKEAEARAAALRLFLCTLGQYEFERLIDDYPGLSWRIRRLARTSSVELVTMRGLRTSLIWAVLRRAMAQAEAGEPVGYQPVWQHAREPRSLTGLLAEWPVSEKRLRQSISTVVPRLGRAIWHEHYNVACICAVALLSARQHAGESETGMRKLAISHLYRAAAGSHSGYLALRRPWLLYEDPDLVAIRGTPEFQNFEMITFSPARQVPLRPRRTHVWELVSYQMQLISGIAREMRATWFARGRCAEAPAAGPGPTPWYTLEERAWRQIVRLAVSHRDWRTRQKAARFLAVEFGLPAFTQERLYSTYANALGEDALRLRRAGWTNPSHTINEIAEEYIAFCNSRMTHLARTLHQLDRHGGTDRCANAHGAVGGMRITGSALLAGLDGDLGSPRAVRRLCAHRAALWGALADLFDDDLEGASADERRAAFQSALRRPGVITRLTNG</sequence>
<dbReference type="SUPFAM" id="SSF48452">
    <property type="entry name" value="TPR-like"/>
    <property type="match status" value="1"/>
</dbReference>